<dbReference type="PANTHER" id="PTHR21600:SF40">
    <property type="entry name" value="PSEUDOURIDYLATE SYNTHASE RPUSD2"/>
    <property type="match status" value="1"/>
</dbReference>
<keyword evidence="3" id="KW-0413">Isomerase</keyword>
<dbReference type="Gene3D" id="3.30.2350.10">
    <property type="entry name" value="Pseudouridine synthase"/>
    <property type="match status" value="1"/>
</dbReference>
<dbReference type="CDD" id="cd02557">
    <property type="entry name" value="PseudoU_synth_ScRIB2"/>
    <property type="match status" value="1"/>
</dbReference>
<dbReference type="PANTHER" id="PTHR21600">
    <property type="entry name" value="MITOCHONDRIAL RNA PSEUDOURIDINE SYNTHASE"/>
    <property type="match status" value="1"/>
</dbReference>
<dbReference type="Pfam" id="PF00849">
    <property type="entry name" value="PseudoU_synth_2"/>
    <property type="match status" value="1"/>
</dbReference>
<reference evidence="6" key="1">
    <citation type="submission" date="2013-10" db="EMBL/GenBank/DDBJ databases">
        <title>Genome sequencing of Onchocerca volvulus.</title>
        <authorList>
            <person name="Cotton J."/>
            <person name="Tsai J."/>
            <person name="Stanley E."/>
            <person name="Tracey A."/>
            <person name="Holroyd N."/>
            <person name="Lustigman S."/>
            <person name="Berriman M."/>
        </authorList>
    </citation>
    <scope>NUCLEOTIDE SEQUENCE</scope>
</reference>
<feature type="active site" evidence="1">
    <location>
        <position position="169"/>
    </location>
</feature>
<dbReference type="InterPro" id="IPR006224">
    <property type="entry name" value="PsdUridine_synth_RluA-like_CS"/>
</dbReference>
<feature type="domain" description="Pseudouridine synthase RsuA/RluA-like" evidence="4">
    <location>
        <begin position="126"/>
        <end position="274"/>
    </location>
</feature>
<name>A0A8R1TKP2_ONCVO</name>
<dbReference type="PROSITE" id="PS50889">
    <property type="entry name" value="S4"/>
    <property type="match status" value="1"/>
</dbReference>
<dbReference type="InterPro" id="IPR006225">
    <property type="entry name" value="PsdUridine_synth_RluC/D"/>
</dbReference>
<evidence type="ECO:0000256" key="1">
    <source>
        <dbReference type="PIRSR" id="PIRSR606225-1"/>
    </source>
</evidence>
<comment type="function">
    <text evidence="3">Responsible for synthesis of pseudouridine from uracil.</text>
</comment>
<dbReference type="NCBIfam" id="TIGR00005">
    <property type="entry name" value="rluA_subfam"/>
    <property type="match status" value="1"/>
</dbReference>
<keyword evidence="2" id="KW-0694">RNA-binding</keyword>
<dbReference type="PROSITE" id="PS01129">
    <property type="entry name" value="PSI_RLU"/>
    <property type="match status" value="1"/>
</dbReference>
<evidence type="ECO:0000256" key="3">
    <source>
        <dbReference type="RuleBase" id="RU362028"/>
    </source>
</evidence>
<comment type="catalytic activity">
    <reaction evidence="3">
        <text>a uridine in RNA = a pseudouridine in RNA</text>
        <dbReference type="Rhea" id="RHEA:48348"/>
        <dbReference type="Rhea" id="RHEA-COMP:12068"/>
        <dbReference type="Rhea" id="RHEA-COMP:12069"/>
        <dbReference type="ChEBI" id="CHEBI:65314"/>
        <dbReference type="ChEBI" id="CHEBI:65315"/>
    </reaction>
</comment>
<keyword evidence="6" id="KW-1185">Reference proteome</keyword>
<evidence type="ECO:0000313" key="5">
    <source>
        <dbReference type="EnsemblMetazoa" id="OVOC11280.1"/>
    </source>
</evidence>
<evidence type="ECO:0000313" key="6">
    <source>
        <dbReference type="Proteomes" id="UP000024404"/>
    </source>
</evidence>
<dbReference type="Proteomes" id="UP000024404">
    <property type="component" value="Unassembled WGS sequence"/>
</dbReference>
<reference evidence="5" key="2">
    <citation type="submission" date="2022-06" db="UniProtKB">
        <authorList>
            <consortium name="EnsemblMetazoa"/>
        </authorList>
    </citation>
    <scope>IDENTIFICATION</scope>
</reference>
<dbReference type="SUPFAM" id="SSF55120">
    <property type="entry name" value="Pseudouridine synthase"/>
    <property type="match status" value="1"/>
</dbReference>
<dbReference type="AlphaFoldDB" id="A0A8R1TKP2"/>
<accession>A0A8R1TKP2</accession>
<protein>
    <recommendedName>
        <fullName evidence="3">Pseudouridine synthase</fullName>
        <ecNumber evidence="3">5.4.99.-</ecNumber>
    </recommendedName>
</protein>
<dbReference type="EnsemblMetazoa" id="OVOC11280.1">
    <property type="protein sequence ID" value="OVOC11280.1"/>
    <property type="gene ID" value="WBGene00248089"/>
</dbReference>
<dbReference type="EC" id="5.4.99.-" evidence="3"/>
<dbReference type="InterPro" id="IPR020103">
    <property type="entry name" value="PsdUridine_synth_cat_dom_sf"/>
</dbReference>
<sequence>MRKNSPKSKKRKHEEIDILDEMPENIGFHIKNGIRYLNPYWSVYRTWAKGRWIGRRLIDVFTEEFVSLSPLYSTAACKLGRIWVNCKQMTDVNYIVQHNDSIEHIGHRHEHPILDHYIRVIDNDNDILVVDKPPSMPVHPCGRYCVHTVLGMLREQRGLRGLRVVHRLDRTTSGVLLFARNAETDMKLKRTLRAGEIWHKEYLCKVEGVFPENKEIVCDRPIGPLIVSMGIQCIRDDGKYALTRFSRLWTDGQTSIVRCMLETGRTHQIRVHLQYLGYPIVDDYIYNTAAWGATKGKDGNYGKSLEQLRKDVLEEHKASNWHEQIDPEYETRVKQIAEGKVQPESEGLDTKARQEYDPICVNCNAKKKDITPEQMMLHLHCLKYQTSEWSYSSEIPLWAIQPNDIRKVPEDLPRDRYAVQS</sequence>
<dbReference type="InterPro" id="IPR050188">
    <property type="entry name" value="RluA_PseudoU_synthase"/>
</dbReference>
<organism evidence="5 6">
    <name type="scientific">Onchocerca volvulus</name>
    <dbReference type="NCBI Taxonomy" id="6282"/>
    <lineage>
        <taxon>Eukaryota</taxon>
        <taxon>Metazoa</taxon>
        <taxon>Ecdysozoa</taxon>
        <taxon>Nematoda</taxon>
        <taxon>Chromadorea</taxon>
        <taxon>Rhabditida</taxon>
        <taxon>Spirurina</taxon>
        <taxon>Spiruromorpha</taxon>
        <taxon>Filarioidea</taxon>
        <taxon>Onchocercidae</taxon>
        <taxon>Onchocerca</taxon>
    </lineage>
</organism>
<evidence type="ECO:0000256" key="2">
    <source>
        <dbReference type="PROSITE-ProRule" id="PRU00182"/>
    </source>
</evidence>
<dbReference type="GO" id="GO:0009982">
    <property type="term" value="F:pseudouridine synthase activity"/>
    <property type="evidence" value="ECO:0007669"/>
    <property type="project" value="InterPro"/>
</dbReference>
<dbReference type="InterPro" id="IPR006145">
    <property type="entry name" value="PsdUridine_synth_RsuA/RluA"/>
</dbReference>
<dbReference type="GO" id="GO:0003723">
    <property type="term" value="F:RNA binding"/>
    <property type="evidence" value="ECO:0007669"/>
    <property type="project" value="UniProtKB-KW"/>
</dbReference>
<proteinExistence type="inferred from homology"/>
<comment type="similarity">
    <text evidence="3">Belongs to the pseudouridine synthase RluA family.</text>
</comment>
<dbReference type="GO" id="GO:0000455">
    <property type="term" value="P:enzyme-directed rRNA pseudouridine synthesis"/>
    <property type="evidence" value="ECO:0007669"/>
    <property type="project" value="TreeGrafter"/>
</dbReference>
<dbReference type="EMBL" id="CMVM020000350">
    <property type="status" value="NOT_ANNOTATED_CDS"/>
    <property type="molecule type" value="Genomic_DNA"/>
</dbReference>
<evidence type="ECO:0000259" key="4">
    <source>
        <dbReference type="Pfam" id="PF00849"/>
    </source>
</evidence>